<sequence>MYRRSLLALAAAAPAIARAQTFPDRPITMVVPYAPGGSADVLGRVIAGPMGEFLGQSVVVELRPGAGGNIGAAHVANGTRADGYTILLGSISLATAPALQVIPFDPLRDLTAVASLGAVPSLMVVSPESPFRSVHDVIAAARARPGEVTFGSSGPGTGSHLAGALLAAQAGVEMTHVPYRGSGAVYPDLIAQRIAFLLDGMGSSAGQVTAGAVRALGITARERSAQFPDVPTLAESGVPGFEFLIWLGFFTRSGTPEPVRARLEAAVLHALSLPAVQEKLRQSSTVPLPPSGAEFGRWFAADVERWHGLVQQGKLARLE</sequence>
<keyword evidence="2" id="KW-0732">Signal</keyword>
<dbReference type="CDD" id="cd07012">
    <property type="entry name" value="PBP2_Bug_TTT"/>
    <property type="match status" value="1"/>
</dbReference>
<dbReference type="InterPro" id="IPR042100">
    <property type="entry name" value="Bug_dom1"/>
</dbReference>
<dbReference type="Gene3D" id="3.40.190.10">
    <property type="entry name" value="Periplasmic binding protein-like II"/>
    <property type="match status" value="1"/>
</dbReference>
<accession>A0ABS1UYZ3</accession>
<protein>
    <submittedName>
        <fullName evidence="3">Tripartite tricarboxylate transporter substrate binding protein</fullName>
    </submittedName>
</protein>
<name>A0ABS1UYZ3_9PROT</name>
<proteinExistence type="inferred from homology"/>
<dbReference type="Proteomes" id="UP000606490">
    <property type="component" value="Unassembled WGS sequence"/>
</dbReference>
<gene>
    <name evidence="3" type="ORF">JMJ55_04195</name>
</gene>
<reference evidence="3 4" key="1">
    <citation type="submission" date="2021-01" db="EMBL/GenBank/DDBJ databases">
        <title>Belnapia mucosa sp. nov. and Belnapia arida sp. nov., isolated from the Tabernas Desert (Almeria, Spain).</title>
        <authorList>
            <person name="Molina-Menor E."/>
            <person name="Vidal-Verdu A."/>
            <person name="Calonge A."/>
            <person name="Satari L."/>
            <person name="Pereto Magraner J."/>
            <person name="Porcar Miralles M."/>
        </authorList>
    </citation>
    <scope>NUCLEOTIDE SEQUENCE [LARGE SCALE GENOMIC DNA]</scope>
    <source>
        <strain evidence="3 4">T6</strain>
    </source>
</reference>
<dbReference type="InterPro" id="IPR005064">
    <property type="entry name" value="BUG"/>
</dbReference>
<evidence type="ECO:0000256" key="1">
    <source>
        <dbReference type="ARBA" id="ARBA00006987"/>
    </source>
</evidence>
<keyword evidence="4" id="KW-1185">Reference proteome</keyword>
<organism evidence="3 4">
    <name type="scientific">Belnapia mucosa</name>
    <dbReference type="NCBI Taxonomy" id="2804532"/>
    <lineage>
        <taxon>Bacteria</taxon>
        <taxon>Pseudomonadati</taxon>
        <taxon>Pseudomonadota</taxon>
        <taxon>Alphaproteobacteria</taxon>
        <taxon>Acetobacterales</taxon>
        <taxon>Roseomonadaceae</taxon>
        <taxon>Belnapia</taxon>
    </lineage>
</organism>
<feature type="signal peptide" evidence="2">
    <location>
        <begin position="1"/>
        <end position="19"/>
    </location>
</feature>
<evidence type="ECO:0000313" key="4">
    <source>
        <dbReference type="Proteomes" id="UP000606490"/>
    </source>
</evidence>
<feature type="chain" id="PRO_5046659076" evidence="2">
    <location>
        <begin position="20"/>
        <end position="319"/>
    </location>
</feature>
<dbReference type="EMBL" id="JAEUXJ010000001">
    <property type="protein sequence ID" value="MBL6454512.1"/>
    <property type="molecule type" value="Genomic_DNA"/>
</dbReference>
<dbReference type="PANTHER" id="PTHR42928">
    <property type="entry name" value="TRICARBOXYLATE-BINDING PROTEIN"/>
    <property type="match status" value="1"/>
</dbReference>
<dbReference type="Pfam" id="PF03401">
    <property type="entry name" value="TctC"/>
    <property type="match status" value="1"/>
</dbReference>
<comment type="similarity">
    <text evidence="1">Belongs to the UPF0065 (bug) family.</text>
</comment>
<comment type="caution">
    <text evidence="3">The sequence shown here is derived from an EMBL/GenBank/DDBJ whole genome shotgun (WGS) entry which is preliminary data.</text>
</comment>
<dbReference type="SUPFAM" id="SSF53850">
    <property type="entry name" value="Periplasmic binding protein-like II"/>
    <property type="match status" value="1"/>
</dbReference>
<evidence type="ECO:0000313" key="3">
    <source>
        <dbReference type="EMBL" id="MBL6454512.1"/>
    </source>
</evidence>
<dbReference type="PANTHER" id="PTHR42928:SF5">
    <property type="entry name" value="BLR1237 PROTEIN"/>
    <property type="match status" value="1"/>
</dbReference>
<dbReference type="RefSeq" id="WP_202824207.1">
    <property type="nucleotide sequence ID" value="NZ_JAEUXJ010000001.1"/>
</dbReference>
<evidence type="ECO:0000256" key="2">
    <source>
        <dbReference type="SAM" id="SignalP"/>
    </source>
</evidence>
<dbReference type="Gene3D" id="3.40.190.150">
    <property type="entry name" value="Bordetella uptake gene, domain 1"/>
    <property type="match status" value="1"/>
</dbReference>
<dbReference type="PIRSF" id="PIRSF017082">
    <property type="entry name" value="YflP"/>
    <property type="match status" value="1"/>
</dbReference>